<feature type="transmembrane region" description="Helical" evidence="7">
    <location>
        <begin position="843"/>
        <end position="867"/>
    </location>
</feature>
<dbReference type="GO" id="GO:0008168">
    <property type="term" value="F:methyltransferase activity"/>
    <property type="evidence" value="ECO:0007669"/>
    <property type="project" value="UniProtKB-KW"/>
</dbReference>
<dbReference type="SUPFAM" id="SSF53335">
    <property type="entry name" value="S-adenosyl-L-methionine-dependent methyltransferases"/>
    <property type="match status" value="1"/>
</dbReference>
<comment type="subcellular location">
    <subcellularLocation>
        <location evidence="1">Cytoplasm</location>
    </subcellularLocation>
</comment>
<dbReference type="PANTHER" id="PTHR42873">
    <property type="entry name" value="RIBOSOMAL RNA LARGE SUBUNIT METHYLTRANSFERASE"/>
    <property type="match status" value="1"/>
</dbReference>
<dbReference type="GO" id="GO:0032259">
    <property type="term" value="P:methylation"/>
    <property type="evidence" value="ECO:0007669"/>
    <property type="project" value="UniProtKB-KW"/>
</dbReference>
<dbReference type="CDD" id="cd11572">
    <property type="entry name" value="RlmI_M_like"/>
    <property type="match status" value="1"/>
</dbReference>
<dbReference type="InterPro" id="IPR036322">
    <property type="entry name" value="WD40_repeat_dom_sf"/>
</dbReference>
<dbReference type="CDD" id="cd02440">
    <property type="entry name" value="AdoMet_MTases"/>
    <property type="match status" value="1"/>
</dbReference>
<keyword evidence="5" id="KW-0949">S-adenosyl-L-methionine</keyword>
<evidence type="ECO:0000259" key="8">
    <source>
        <dbReference type="Pfam" id="PF10672"/>
    </source>
</evidence>
<keyword evidence="11" id="KW-1185">Reference proteome</keyword>
<dbReference type="SUPFAM" id="SSF50978">
    <property type="entry name" value="WD40 repeat-like"/>
    <property type="match status" value="1"/>
</dbReference>
<keyword evidence="7" id="KW-0812">Transmembrane</keyword>
<keyword evidence="7" id="KW-0472">Membrane</keyword>
<dbReference type="Gene3D" id="3.30.750.80">
    <property type="entry name" value="RNA methyltransferase domain (HRMD) like"/>
    <property type="match status" value="1"/>
</dbReference>
<dbReference type="InterPro" id="IPR036974">
    <property type="entry name" value="PUA_sf"/>
</dbReference>
<feature type="domain" description="RlmI-like PUA" evidence="9">
    <location>
        <begin position="362"/>
        <end position="408"/>
    </location>
</feature>
<gene>
    <name evidence="10" type="ORF">SCF082_LOCUS42693</name>
</gene>
<comment type="caution">
    <text evidence="10">The sequence shown here is derived from an EMBL/GenBank/DDBJ whole genome shotgun (WGS) entry which is preliminary data.</text>
</comment>
<dbReference type="EMBL" id="CAXAMM010040017">
    <property type="protein sequence ID" value="CAK9090539.1"/>
    <property type="molecule type" value="Genomic_DNA"/>
</dbReference>
<dbReference type="Pfam" id="PF17785">
    <property type="entry name" value="PUA_3"/>
    <property type="match status" value="1"/>
</dbReference>
<keyword evidence="2" id="KW-0963">Cytoplasm</keyword>
<keyword evidence="3 10" id="KW-0489">Methyltransferase</keyword>
<reference evidence="10 11" key="1">
    <citation type="submission" date="2024-02" db="EMBL/GenBank/DDBJ databases">
        <authorList>
            <person name="Chen Y."/>
            <person name="Shah S."/>
            <person name="Dougan E. K."/>
            <person name="Thang M."/>
            <person name="Chan C."/>
        </authorList>
    </citation>
    <scope>NUCLEOTIDE SEQUENCE [LARGE SCALE GENOMIC DNA]</scope>
</reference>
<organism evidence="10 11">
    <name type="scientific">Durusdinium trenchii</name>
    <dbReference type="NCBI Taxonomy" id="1381693"/>
    <lineage>
        <taxon>Eukaryota</taxon>
        <taxon>Sar</taxon>
        <taxon>Alveolata</taxon>
        <taxon>Dinophyceae</taxon>
        <taxon>Suessiales</taxon>
        <taxon>Symbiodiniaceae</taxon>
        <taxon>Durusdinium</taxon>
    </lineage>
</organism>
<dbReference type="PROSITE" id="PS50890">
    <property type="entry name" value="PUA"/>
    <property type="match status" value="1"/>
</dbReference>
<dbReference type="SUPFAM" id="SSF88697">
    <property type="entry name" value="PUA domain-like"/>
    <property type="match status" value="1"/>
</dbReference>
<evidence type="ECO:0000256" key="1">
    <source>
        <dbReference type="ARBA" id="ARBA00004496"/>
    </source>
</evidence>
<dbReference type="InterPro" id="IPR021306">
    <property type="entry name" value="DUF2878"/>
</dbReference>
<sequence length="876" mass="94544">MAGPKGALFGPEDFGTLLVHAGGRWKLWREREGSVDLHHNDDHEIYSVACWVKEKSQGHCLVLGCNSGRVQIWNAASAELVARGEAFRKFAHGQSAGVAALAAAPERRGTFFAASRGTVEIMEVGILDGMTRSSFKSGKIGACALAVASGKIDWLLSASWDATPLKLWRLPEPGAELSNLKKAEQRLRPPGNMVTAADLCSVGKKLYALCADGTTQVEVFDISSSAEPSKTPMSSSRVLSCHERIVSAAFAPGGETDTLRVTAHGTTLVVCWSFDRGVDSSTRTVMPVFTVSKAELGGSILATRGPSSLQLQLLLAHGPSAQPRFSLVQLAILSKSFQRDAFSGSMCATLCGLQPLLTPLRPLIYDRAIAQVQGRLEMGDLVEVCDWNGTVVALGVYNPSSMYRVRLLLNGYSGEQPDLLDILQQRLEMAIRTRRLLGLPKAGVDEAYRLVNGEGDNLSGLIIDVYGSVAVIRAAAAWVELHRSTVEAALRRVGLAVDRVVWRRSSAHLHQDGWTKRETDSDAEDEEEDTEFVVVEAGLRCWVRPAGGQKTGLYLDQRENRKLIRSLVSRQEAPRVLDLCCYHGAFALAALAGGASSVTAVDSSAEALQMAERNAQLNGFDSLKLEQSDVASFMERAAEEKQEYDVIILDPPKLAPSRRPSAFAKAERKYMALNEAAMRLVRHDGGLLLTCTCSAAMTQSGRFVDVARAAAQAARFACALSPSSGRPWQGPVAVLLLALAALGTSERRAALMLVILLYMGVGFLADSIEVYGGAMEFQKPLALPLGPLPLWFLALWANFGCVAEYLLLFRPYLVGCAFLGCIFGPLAYLGGEELKALQIHGRFGLGMVALEWSLCFPLLVAVADWCLAPKALAAHD</sequence>
<dbReference type="Proteomes" id="UP001642464">
    <property type="component" value="Unassembled WGS sequence"/>
</dbReference>
<dbReference type="PANTHER" id="PTHR42873:SF1">
    <property type="entry name" value="S-ADENOSYLMETHIONINE-DEPENDENT METHYLTRANSFERASE DOMAIN-CONTAINING PROTEIN"/>
    <property type="match status" value="1"/>
</dbReference>
<feature type="transmembrane region" description="Helical" evidence="7">
    <location>
        <begin position="812"/>
        <end position="831"/>
    </location>
</feature>
<name>A0ABP0QQJ7_9DINO</name>
<evidence type="ECO:0000256" key="7">
    <source>
        <dbReference type="SAM" id="Phobius"/>
    </source>
</evidence>
<evidence type="ECO:0000256" key="6">
    <source>
        <dbReference type="ARBA" id="ARBA00038091"/>
    </source>
</evidence>
<evidence type="ECO:0000313" key="10">
    <source>
        <dbReference type="EMBL" id="CAK9090539.1"/>
    </source>
</evidence>
<keyword evidence="7" id="KW-1133">Transmembrane helix</keyword>
<evidence type="ECO:0000256" key="4">
    <source>
        <dbReference type="ARBA" id="ARBA00022679"/>
    </source>
</evidence>
<dbReference type="InterPro" id="IPR019614">
    <property type="entry name" value="SAM-dep_methyl-trfase"/>
</dbReference>
<dbReference type="Gene3D" id="2.30.130.10">
    <property type="entry name" value="PUA domain"/>
    <property type="match status" value="1"/>
</dbReference>
<evidence type="ECO:0000256" key="2">
    <source>
        <dbReference type="ARBA" id="ARBA00022490"/>
    </source>
</evidence>
<comment type="similarity">
    <text evidence="6">Belongs to the methyltransferase superfamily. RlmI family.</text>
</comment>
<dbReference type="Gene3D" id="2.130.10.10">
    <property type="entry name" value="YVTN repeat-like/Quinoprotein amine dehydrogenase"/>
    <property type="match status" value="1"/>
</dbReference>
<dbReference type="InterPro" id="IPR015947">
    <property type="entry name" value="PUA-like_sf"/>
</dbReference>
<evidence type="ECO:0000256" key="3">
    <source>
        <dbReference type="ARBA" id="ARBA00022603"/>
    </source>
</evidence>
<dbReference type="CDD" id="cd21153">
    <property type="entry name" value="PUA_RlmI"/>
    <property type="match status" value="1"/>
</dbReference>
<protein>
    <submittedName>
        <fullName evidence="10">Ribosomal RNA large subunit methyltransferase I (23S rRNA m5C1962 methyltransferase) (rRNA (cytosine-C(5)-)-methyltransferase RlmI)</fullName>
    </submittedName>
</protein>
<accession>A0ABP0QQJ7</accession>
<dbReference type="Gene3D" id="3.40.50.150">
    <property type="entry name" value="Vaccinia Virus protein VP39"/>
    <property type="match status" value="1"/>
</dbReference>
<dbReference type="InterPro" id="IPR029063">
    <property type="entry name" value="SAM-dependent_MTases_sf"/>
</dbReference>
<dbReference type="InterPro" id="IPR015943">
    <property type="entry name" value="WD40/YVTN_repeat-like_dom_sf"/>
</dbReference>
<feature type="transmembrane region" description="Helical" evidence="7">
    <location>
        <begin position="751"/>
        <end position="768"/>
    </location>
</feature>
<feature type="domain" description="S-adenosylmethionine-dependent methyltransferase" evidence="8">
    <location>
        <begin position="530"/>
        <end position="711"/>
    </location>
</feature>
<evidence type="ECO:0000259" key="9">
    <source>
        <dbReference type="Pfam" id="PF17785"/>
    </source>
</evidence>
<proteinExistence type="inferred from homology"/>
<dbReference type="Pfam" id="PF10672">
    <property type="entry name" value="Methyltrans_SAM"/>
    <property type="match status" value="1"/>
</dbReference>
<dbReference type="Pfam" id="PF11086">
    <property type="entry name" value="DUF2878"/>
    <property type="match status" value="1"/>
</dbReference>
<dbReference type="InterPro" id="IPR041532">
    <property type="entry name" value="RlmI-like_PUA"/>
</dbReference>
<feature type="transmembrane region" description="Helical" evidence="7">
    <location>
        <begin position="788"/>
        <end position="807"/>
    </location>
</feature>
<evidence type="ECO:0000256" key="5">
    <source>
        <dbReference type="ARBA" id="ARBA00022691"/>
    </source>
</evidence>
<evidence type="ECO:0000313" key="11">
    <source>
        <dbReference type="Proteomes" id="UP001642464"/>
    </source>
</evidence>
<keyword evidence="4" id="KW-0808">Transferase</keyword>